<dbReference type="RefSeq" id="WP_235066354.1">
    <property type="nucleotide sequence ID" value="NZ_JAKFGM010000001.1"/>
</dbReference>
<dbReference type="GO" id="GO:0035438">
    <property type="term" value="F:cyclic-di-GMP binding"/>
    <property type="evidence" value="ECO:0007669"/>
    <property type="project" value="InterPro"/>
</dbReference>
<proteinExistence type="predicted"/>
<dbReference type="InterPro" id="IPR009875">
    <property type="entry name" value="PilZ_domain"/>
</dbReference>
<dbReference type="Proteomes" id="UP001139410">
    <property type="component" value="Unassembled WGS sequence"/>
</dbReference>
<accession>A0A9X1QIR3</accession>
<organism evidence="2 3">
    <name type="scientific">Sphingomonas cremea</name>
    <dbReference type="NCBI Taxonomy" id="2904799"/>
    <lineage>
        <taxon>Bacteria</taxon>
        <taxon>Pseudomonadati</taxon>
        <taxon>Pseudomonadota</taxon>
        <taxon>Alphaproteobacteria</taxon>
        <taxon>Sphingomonadales</taxon>
        <taxon>Sphingomonadaceae</taxon>
        <taxon>Sphingomonas</taxon>
    </lineage>
</organism>
<sequence length="133" mass="14764">MDQSNNPQNRKARRSNVLMSASLELSGTSLPVKLRNLSADGALVEGDKLPVEGASLLFRKGELSIPGQVAWVKGRQAGVAFGYNLNPDQLLRHVPAPRPRVTPDFRRPGLKGTLTAEEKRYGEKWVWRFPTTE</sequence>
<dbReference type="Pfam" id="PF07238">
    <property type="entry name" value="PilZ"/>
    <property type="match status" value="1"/>
</dbReference>
<evidence type="ECO:0000259" key="1">
    <source>
        <dbReference type="Pfam" id="PF07238"/>
    </source>
</evidence>
<keyword evidence="3" id="KW-1185">Reference proteome</keyword>
<evidence type="ECO:0000313" key="2">
    <source>
        <dbReference type="EMBL" id="MCF2513860.1"/>
    </source>
</evidence>
<protein>
    <submittedName>
        <fullName evidence="2">PilZ domain-containing protein</fullName>
    </submittedName>
</protein>
<feature type="domain" description="PilZ" evidence="1">
    <location>
        <begin position="8"/>
        <end position="89"/>
    </location>
</feature>
<dbReference type="Gene3D" id="2.40.10.220">
    <property type="entry name" value="predicted glycosyltransferase like domains"/>
    <property type="match status" value="1"/>
</dbReference>
<name>A0A9X1QIR3_9SPHN</name>
<dbReference type="EMBL" id="JAKFGM010000001">
    <property type="protein sequence ID" value="MCF2513860.1"/>
    <property type="molecule type" value="Genomic_DNA"/>
</dbReference>
<comment type="caution">
    <text evidence="2">The sequence shown here is derived from an EMBL/GenBank/DDBJ whole genome shotgun (WGS) entry which is preliminary data.</text>
</comment>
<dbReference type="AlphaFoldDB" id="A0A9X1QIR3"/>
<evidence type="ECO:0000313" key="3">
    <source>
        <dbReference type="Proteomes" id="UP001139410"/>
    </source>
</evidence>
<reference evidence="2" key="1">
    <citation type="submission" date="2022-01" db="EMBL/GenBank/DDBJ databases">
        <authorList>
            <person name="Jo J.-H."/>
            <person name="Im W.-T."/>
        </authorList>
    </citation>
    <scope>NUCLEOTIDE SEQUENCE</scope>
    <source>
        <strain evidence="2">G124</strain>
    </source>
</reference>
<dbReference type="SUPFAM" id="SSF141371">
    <property type="entry name" value="PilZ domain-like"/>
    <property type="match status" value="1"/>
</dbReference>
<gene>
    <name evidence="2" type="ORF">LVY65_02085</name>
</gene>